<accession>G7KK01</accession>
<reference evidence="2" key="3">
    <citation type="submission" date="2015-04" db="UniProtKB">
        <authorList>
            <consortium name="EnsemblPlants"/>
        </authorList>
    </citation>
    <scope>IDENTIFICATION</scope>
    <source>
        <strain evidence="2">cv. Jemalong A17</strain>
    </source>
</reference>
<dbReference type="EnsemblPlants" id="AES74640">
    <property type="protein sequence ID" value="AES74640"/>
    <property type="gene ID" value="MTR_6g009360"/>
</dbReference>
<protein>
    <recommendedName>
        <fullName evidence="4">Reverse transcriptase zinc-binding domain-containing protein</fullName>
    </recommendedName>
</protein>
<dbReference type="PaxDb" id="3880-AES74640"/>
<dbReference type="Proteomes" id="UP000002051">
    <property type="component" value="Chromosome 6"/>
</dbReference>
<dbReference type="PANTHER" id="PTHR33116">
    <property type="entry name" value="REVERSE TRANSCRIPTASE ZINC-BINDING DOMAIN-CONTAINING PROTEIN-RELATED-RELATED"/>
    <property type="match status" value="1"/>
</dbReference>
<name>G7KK01_MEDTR</name>
<dbReference type="EMBL" id="CM001222">
    <property type="protein sequence ID" value="AES74640.1"/>
    <property type="molecule type" value="Genomic_DNA"/>
</dbReference>
<evidence type="ECO:0000313" key="3">
    <source>
        <dbReference type="Proteomes" id="UP000002051"/>
    </source>
</evidence>
<organism evidence="1 3">
    <name type="scientific">Medicago truncatula</name>
    <name type="common">Barrel medic</name>
    <name type="synonym">Medicago tribuloides</name>
    <dbReference type="NCBI Taxonomy" id="3880"/>
    <lineage>
        <taxon>Eukaryota</taxon>
        <taxon>Viridiplantae</taxon>
        <taxon>Streptophyta</taxon>
        <taxon>Embryophyta</taxon>
        <taxon>Tracheophyta</taxon>
        <taxon>Spermatophyta</taxon>
        <taxon>Magnoliopsida</taxon>
        <taxon>eudicotyledons</taxon>
        <taxon>Gunneridae</taxon>
        <taxon>Pentapetalae</taxon>
        <taxon>rosids</taxon>
        <taxon>fabids</taxon>
        <taxon>Fabales</taxon>
        <taxon>Fabaceae</taxon>
        <taxon>Papilionoideae</taxon>
        <taxon>50 kb inversion clade</taxon>
        <taxon>NPAAA clade</taxon>
        <taxon>Hologalegina</taxon>
        <taxon>IRL clade</taxon>
        <taxon>Trifolieae</taxon>
        <taxon>Medicago</taxon>
    </lineage>
</organism>
<evidence type="ECO:0000313" key="2">
    <source>
        <dbReference type="EnsemblPlants" id="AES74640"/>
    </source>
</evidence>
<gene>
    <name evidence="1" type="ordered locus">MTR_6g009360</name>
</gene>
<reference evidence="1 3" key="1">
    <citation type="journal article" date="2011" name="Nature">
        <title>The Medicago genome provides insight into the evolution of rhizobial symbioses.</title>
        <authorList>
            <person name="Young N.D."/>
            <person name="Debelle F."/>
            <person name="Oldroyd G.E."/>
            <person name="Geurts R."/>
            <person name="Cannon S.B."/>
            <person name="Udvardi M.K."/>
            <person name="Benedito V.A."/>
            <person name="Mayer K.F."/>
            <person name="Gouzy J."/>
            <person name="Schoof H."/>
            <person name="Van de Peer Y."/>
            <person name="Proost S."/>
            <person name="Cook D.R."/>
            <person name="Meyers B.C."/>
            <person name="Spannagl M."/>
            <person name="Cheung F."/>
            <person name="De Mita S."/>
            <person name="Krishnakumar V."/>
            <person name="Gundlach H."/>
            <person name="Zhou S."/>
            <person name="Mudge J."/>
            <person name="Bharti A.K."/>
            <person name="Murray J.D."/>
            <person name="Naoumkina M.A."/>
            <person name="Rosen B."/>
            <person name="Silverstein K.A."/>
            <person name="Tang H."/>
            <person name="Rombauts S."/>
            <person name="Zhao P.X."/>
            <person name="Zhou P."/>
            <person name="Barbe V."/>
            <person name="Bardou P."/>
            <person name="Bechner M."/>
            <person name="Bellec A."/>
            <person name="Berger A."/>
            <person name="Berges H."/>
            <person name="Bidwell S."/>
            <person name="Bisseling T."/>
            <person name="Choisne N."/>
            <person name="Couloux A."/>
            <person name="Denny R."/>
            <person name="Deshpande S."/>
            <person name="Dai X."/>
            <person name="Doyle J.J."/>
            <person name="Dudez A.M."/>
            <person name="Farmer A.D."/>
            <person name="Fouteau S."/>
            <person name="Franken C."/>
            <person name="Gibelin C."/>
            <person name="Gish J."/>
            <person name="Goldstein S."/>
            <person name="Gonzalez A.J."/>
            <person name="Green P.J."/>
            <person name="Hallab A."/>
            <person name="Hartog M."/>
            <person name="Hua A."/>
            <person name="Humphray S.J."/>
            <person name="Jeong D.H."/>
            <person name="Jing Y."/>
            <person name="Jocker A."/>
            <person name="Kenton S.M."/>
            <person name="Kim D.J."/>
            <person name="Klee K."/>
            <person name="Lai H."/>
            <person name="Lang C."/>
            <person name="Lin S."/>
            <person name="Macmil S.L."/>
            <person name="Magdelenat G."/>
            <person name="Matthews L."/>
            <person name="McCorrison J."/>
            <person name="Monaghan E.L."/>
            <person name="Mun J.H."/>
            <person name="Najar F.Z."/>
            <person name="Nicholson C."/>
            <person name="Noirot C."/>
            <person name="O'Bleness M."/>
            <person name="Paule C.R."/>
            <person name="Poulain J."/>
            <person name="Prion F."/>
            <person name="Qin B."/>
            <person name="Qu C."/>
            <person name="Retzel E.F."/>
            <person name="Riddle C."/>
            <person name="Sallet E."/>
            <person name="Samain S."/>
            <person name="Samson N."/>
            <person name="Sanders I."/>
            <person name="Saurat O."/>
            <person name="Scarpelli C."/>
            <person name="Schiex T."/>
            <person name="Segurens B."/>
            <person name="Severin A.J."/>
            <person name="Sherrier D.J."/>
            <person name="Shi R."/>
            <person name="Sims S."/>
            <person name="Singer S.R."/>
            <person name="Sinharoy S."/>
            <person name="Sterck L."/>
            <person name="Viollet A."/>
            <person name="Wang B.B."/>
            <person name="Wang K."/>
            <person name="Wang M."/>
            <person name="Wang X."/>
            <person name="Warfsmann J."/>
            <person name="Weissenbach J."/>
            <person name="White D.D."/>
            <person name="White J.D."/>
            <person name="Wiley G.B."/>
            <person name="Wincker P."/>
            <person name="Xing Y."/>
            <person name="Yang L."/>
            <person name="Yao Z."/>
            <person name="Ying F."/>
            <person name="Zhai J."/>
            <person name="Zhou L."/>
            <person name="Zuber A."/>
            <person name="Denarie J."/>
            <person name="Dixon R.A."/>
            <person name="May G.D."/>
            <person name="Schwartz D.C."/>
            <person name="Rogers J."/>
            <person name="Quetier F."/>
            <person name="Town C.D."/>
            <person name="Roe B.A."/>
        </authorList>
    </citation>
    <scope>NUCLEOTIDE SEQUENCE [LARGE SCALE GENOMIC DNA]</scope>
    <source>
        <strain evidence="1">A17</strain>
        <strain evidence="2 3">cv. Jemalong A17</strain>
    </source>
</reference>
<sequence>MEVFKEVLSNYAPDRDAEDNIMAIEKNWRLYSTAKSRGVWMEIGARSPSHNGGFAAKGCPKRCASTKLCLCFAEIEFHNHLFFTCDKAKEIWKTIFTWLNWYSSDRTSYKAYIFLSFVHPLRGKKANRVSHLIWLATCWSIWLERNNVLFNGKVAIVKEVIDNKC</sequence>
<evidence type="ECO:0000313" key="1">
    <source>
        <dbReference type="EMBL" id="AES74640.1"/>
    </source>
</evidence>
<dbReference type="PANTHER" id="PTHR33116:SF78">
    <property type="entry name" value="OS12G0587133 PROTEIN"/>
    <property type="match status" value="1"/>
</dbReference>
<dbReference type="HOGENOM" id="CLU_1613292_0_0_1"/>
<proteinExistence type="predicted"/>
<reference evidence="1 3" key="2">
    <citation type="journal article" date="2014" name="BMC Genomics">
        <title>An improved genome release (version Mt4.0) for the model legume Medicago truncatula.</title>
        <authorList>
            <person name="Tang H."/>
            <person name="Krishnakumar V."/>
            <person name="Bidwell S."/>
            <person name="Rosen B."/>
            <person name="Chan A."/>
            <person name="Zhou S."/>
            <person name="Gentzbittel L."/>
            <person name="Childs K.L."/>
            <person name="Yandell M."/>
            <person name="Gundlach H."/>
            <person name="Mayer K.F."/>
            <person name="Schwartz D.C."/>
            <person name="Town C.D."/>
        </authorList>
    </citation>
    <scope>GENOME REANNOTATION</scope>
    <source>
        <strain evidence="2 3">cv. Jemalong A17</strain>
    </source>
</reference>
<dbReference type="AlphaFoldDB" id="G7KK01"/>
<evidence type="ECO:0008006" key="4">
    <source>
        <dbReference type="Google" id="ProtNLM"/>
    </source>
</evidence>
<keyword evidence="3" id="KW-1185">Reference proteome</keyword>